<comment type="caution">
    <text evidence="2">The sequence shown here is derived from an EMBL/GenBank/DDBJ whole genome shotgun (WGS) entry which is preliminary data.</text>
</comment>
<dbReference type="Proteomes" id="UP000244334">
    <property type="component" value="Unassembled WGS sequence"/>
</dbReference>
<dbReference type="RefSeq" id="WP_261791475.1">
    <property type="nucleotide sequence ID" value="NZ_LJAM02000046.1"/>
</dbReference>
<accession>A0A328TS83</accession>
<protein>
    <submittedName>
        <fullName evidence="2">Uncharacterized protein</fullName>
    </submittedName>
</protein>
<evidence type="ECO:0000256" key="1">
    <source>
        <dbReference type="SAM" id="MobiDB-lite"/>
    </source>
</evidence>
<evidence type="ECO:0000313" key="3">
    <source>
        <dbReference type="EMBL" id="RAP72300.1"/>
    </source>
</evidence>
<proteinExistence type="predicted"/>
<evidence type="ECO:0000313" key="4">
    <source>
        <dbReference type="Proteomes" id="UP000244334"/>
    </source>
</evidence>
<gene>
    <name evidence="3" type="ORF">ACZ87_00876</name>
    <name evidence="2" type="ORF">ACZ87_00886</name>
</gene>
<dbReference type="EMBL" id="LJAM02000047">
    <property type="protein sequence ID" value="RAP72283.1"/>
    <property type="molecule type" value="Genomic_DNA"/>
</dbReference>
<name>A0A328TS83_9GAMM</name>
<sequence length="42" mass="4544">MNSAESNSRSLGGEVHQALMQQYPAPGSEKLTLRQGNEINSI</sequence>
<organism evidence="2 4">
    <name type="scientific">Candidatus Erwinia dacicola</name>
    <dbReference type="NCBI Taxonomy" id="252393"/>
    <lineage>
        <taxon>Bacteria</taxon>
        <taxon>Pseudomonadati</taxon>
        <taxon>Pseudomonadota</taxon>
        <taxon>Gammaproteobacteria</taxon>
        <taxon>Enterobacterales</taxon>
        <taxon>Erwiniaceae</taxon>
        <taxon>Erwinia</taxon>
    </lineage>
</organism>
<keyword evidence="4" id="KW-1185">Reference proteome</keyword>
<feature type="region of interest" description="Disordered" evidence="1">
    <location>
        <begin position="1"/>
        <end position="42"/>
    </location>
</feature>
<evidence type="ECO:0000313" key="2">
    <source>
        <dbReference type="EMBL" id="RAP72283.1"/>
    </source>
</evidence>
<reference evidence="2 4" key="1">
    <citation type="submission" date="2018-04" db="EMBL/GenBank/DDBJ databases">
        <title>Genomes of the Obligate Erwinia dacicola and Facultative Enterobacter sp. OLF Endosymbionts of the Olive Fruit fly, Bactrocera oleae.</title>
        <authorList>
            <person name="Estes A.M."/>
            <person name="Hearn D.J."/>
            <person name="Agarwal S."/>
            <person name="Pierson E.A."/>
            <person name="Dunning-Hotopp J.C."/>
        </authorList>
    </citation>
    <scope>NUCLEOTIDE SEQUENCE [LARGE SCALE GENOMIC DNA]</scope>
    <source>
        <strain evidence="2 4">Oroville</strain>
    </source>
</reference>
<feature type="compositionally biased region" description="Polar residues" evidence="1">
    <location>
        <begin position="1"/>
        <end position="10"/>
    </location>
</feature>
<dbReference type="EMBL" id="LJAM02000046">
    <property type="protein sequence ID" value="RAP72300.1"/>
    <property type="molecule type" value="Genomic_DNA"/>
</dbReference>
<dbReference type="AlphaFoldDB" id="A0A328TS83"/>